<dbReference type="STRING" id="640512.BC1003_1610"/>
<dbReference type="KEGG" id="bgf:BC1003_1610"/>
<accession>E1T7F0</accession>
<reference evidence="1" key="1">
    <citation type="submission" date="2010-09" db="EMBL/GenBank/DDBJ databases">
        <title>Complete sequence of chromosome1 of Burkholderia sp. CCGE1003.</title>
        <authorList>
            <consortium name="US DOE Joint Genome Institute"/>
            <person name="Lucas S."/>
            <person name="Copeland A."/>
            <person name="Lapidus A."/>
            <person name="Cheng J.-F."/>
            <person name="Bruce D."/>
            <person name="Goodwin L."/>
            <person name="Pitluck S."/>
            <person name="Daligault H."/>
            <person name="Davenport K."/>
            <person name="Detter J.C."/>
            <person name="Han C."/>
            <person name="Tapia R."/>
            <person name="Land M."/>
            <person name="Hauser L."/>
            <person name="Jeffries C."/>
            <person name="Kyrpides N."/>
            <person name="Ivanova N."/>
            <person name="Ovchinnikova G."/>
            <person name="Martinez-Romero E."/>
            <person name="Rogel M.A."/>
            <person name="Auchtung J."/>
            <person name="Tiedje J.M."/>
            <person name="Woyke T."/>
        </authorList>
    </citation>
    <scope>NUCLEOTIDE SEQUENCE</scope>
    <source>
        <strain evidence="1">CCGE1003</strain>
    </source>
</reference>
<evidence type="ECO:0000313" key="1">
    <source>
        <dbReference type="EMBL" id="ADN57580.1"/>
    </source>
</evidence>
<organism evidence="1">
    <name type="scientific">Burkholderia sp. (strain CCGE1003)</name>
    <dbReference type="NCBI Taxonomy" id="640512"/>
    <lineage>
        <taxon>Bacteria</taxon>
        <taxon>Pseudomonadati</taxon>
        <taxon>Pseudomonadota</taxon>
        <taxon>Betaproteobacteria</taxon>
        <taxon>Burkholderiales</taxon>
        <taxon>Burkholderiaceae</taxon>
        <taxon>Burkholderia</taxon>
    </lineage>
</organism>
<dbReference type="HOGENOM" id="CLU_2300551_0_0_4"/>
<gene>
    <name evidence="1" type="ordered locus">BC1003_1610</name>
</gene>
<name>E1T7F0_BURSG</name>
<dbReference type="EMBL" id="CP002217">
    <property type="protein sequence ID" value="ADN57580.1"/>
    <property type="molecule type" value="Genomic_DNA"/>
</dbReference>
<protein>
    <submittedName>
        <fullName evidence="1">Uncharacterized protein</fullName>
    </submittedName>
</protein>
<dbReference type="AlphaFoldDB" id="E1T7F0"/>
<proteinExistence type="predicted"/>
<sequence>MSKELLQRMPAILAAATTGRTRVSGEITVDGAAIRKAAVDTGYTEHITRAELGAAMAAVGAAFHTNTARGVKYVFKGALRKSEIIDSAAAKTGLDRANTD</sequence>